<evidence type="ECO:0000313" key="3">
    <source>
        <dbReference type="Proteomes" id="UP001652660"/>
    </source>
</evidence>
<organism evidence="3 4">
    <name type="scientific">Coffea arabica</name>
    <name type="common">Arabian coffee</name>
    <dbReference type="NCBI Taxonomy" id="13443"/>
    <lineage>
        <taxon>Eukaryota</taxon>
        <taxon>Viridiplantae</taxon>
        <taxon>Streptophyta</taxon>
        <taxon>Embryophyta</taxon>
        <taxon>Tracheophyta</taxon>
        <taxon>Spermatophyta</taxon>
        <taxon>Magnoliopsida</taxon>
        <taxon>eudicotyledons</taxon>
        <taxon>Gunneridae</taxon>
        <taxon>Pentapetalae</taxon>
        <taxon>asterids</taxon>
        <taxon>lamiids</taxon>
        <taxon>Gentianales</taxon>
        <taxon>Rubiaceae</taxon>
        <taxon>Ixoroideae</taxon>
        <taxon>Gardenieae complex</taxon>
        <taxon>Bertiereae - Coffeeae clade</taxon>
        <taxon>Coffeeae</taxon>
        <taxon>Coffea</taxon>
    </lineage>
</organism>
<accession>A0A6P6WYV9</accession>
<name>A0A6P6WYV9_COFAR</name>
<dbReference type="CDD" id="cd22157">
    <property type="entry name" value="F-box_AtFBW1-like"/>
    <property type="match status" value="1"/>
</dbReference>
<dbReference type="RefSeq" id="XP_027120698.1">
    <property type="nucleotide sequence ID" value="XM_027264897.1"/>
</dbReference>
<dbReference type="InterPro" id="IPR011043">
    <property type="entry name" value="Gal_Oxase/kelch_b-propeller"/>
</dbReference>
<feature type="compositionally biased region" description="Polar residues" evidence="1">
    <location>
        <begin position="19"/>
        <end position="28"/>
    </location>
</feature>
<gene>
    <name evidence="4" type="primary">LOC113737714</name>
</gene>
<dbReference type="Proteomes" id="UP001652660">
    <property type="component" value="Chromosome 3e"/>
</dbReference>
<dbReference type="Gene3D" id="1.20.1280.50">
    <property type="match status" value="1"/>
</dbReference>
<feature type="domain" description="F-box" evidence="2">
    <location>
        <begin position="34"/>
        <end position="80"/>
    </location>
</feature>
<dbReference type="PANTHER" id="PTHR31672">
    <property type="entry name" value="BNACNNG10540D PROTEIN"/>
    <property type="match status" value="1"/>
</dbReference>
<dbReference type="PROSITE" id="PS50181">
    <property type="entry name" value="FBOX"/>
    <property type="match status" value="1"/>
</dbReference>
<dbReference type="PANTHER" id="PTHR31672:SF13">
    <property type="entry name" value="F-BOX PROTEIN CPR30-LIKE"/>
    <property type="match status" value="1"/>
</dbReference>
<dbReference type="NCBIfam" id="TIGR01640">
    <property type="entry name" value="F_box_assoc_1"/>
    <property type="match status" value="1"/>
</dbReference>
<evidence type="ECO:0000259" key="2">
    <source>
        <dbReference type="PROSITE" id="PS50181"/>
    </source>
</evidence>
<dbReference type="InterPro" id="IPR001810">
    <property type="entry name" value="F-box_dom"/>
</dbReference>
<reference evidence="3" key="1">
    <citation type="journal article" date="2025" name="Foods">
        <title>Unveiling the Microbial Signatures of Arabica Coffee Cherries: Insights into Ripeness Specific Diversity, Functional Traits, and Implications for Quality and Safety.</title>
        <authorList>
            <consortium name="RefSeq"/>
            <person name="Tenea G.N."/>
            <person name="Cifuentes V."/>
            <person name="Reyes P."/>
            <person name="Cevallos-Vallejos M."/>
        </authorList>
    </citation>
    <scope>NUCLEOTIDE SEQUENCE [LARGE SCALE GENOMIC DNA]</scope>
</reference>
<dbReference type="InterPro" id="IPR017451">
    <property type="entry name" value="F-box-assoc_interact_dom"/>
</dbReference>
<dbReference type="SUPFAM" id="SSF50965">
    <property type="entry name" value="Galactose oxidase, central domain"/>
    <property type="match status" value="1"/>
</dbReference>
<sequence>MDRHAEQPKRGKNTHKIQCPSSSTSNPESEAEEISISCHVPDEIITEILLRLPVEALLRFRCLSKSWLSLISNRKFIRSHLVISSNNDVFEHHRVIFAGPDESSLCPRSPLKQCSIHPELPKFLSEATDFYPSLELNDTSCPEILGSCEGLVFVSCSSYYLWNPSIKKSKRLPDLVPRECNFCLSKYVCGYDASIDDYKVFKISIEGTEAHDTIIEVYSLNTNSWRTIEGFKGDPYENSFCFVSSKLHWTTCPTFSSVAKIRCLDLTNDTYGEVEQPEFGDGNCFYWSLHALGGCFGLCCYHQGYYLGLDIWIMKEYSVKESWIKVVSVPLDDPRYGMK</sequence>
<dbReference type="Pfam" id="PF07734">
    <property type="entry name" value="FBA_1"/>
    <property type="match status" value="1"/>
</dbReference>
<dbReference type="InterPro" id="IPR050796">
    <property type="entry name" value="SCF_F-box_component"/>
</dbReference>
<reference evidence="4" key="2">
    <citation type="submission" date="2025-08" db="UniProtKB">
        <authorList>
            <consortium name="RefSeq"/>
        </authorList>
    </citation>
    <scope>IDENTIFICATION</scope>
    <source>
        <tissue evidence="4">Leaves</tissue>
    </source>
</reference>
<proteinExistence type="predicted"/>
<feature type="region of interest" description="Disordered" evidence="1">
    <location>
        <begin position="1"/>
        <end position="30"/>
    </location>
</feature>
<dbReference type="Pfam" id="PF00646">
    <property type="entry name" value="F-box"/>
    <property type="match status" value="1"/>
</dbReference>
<dbReference type="InterPro" id="IPR036047">
    <property type="entry name" value="F-box-like_dom_sf"/>
</dbReference>
<dbReference type="GeneID" id="113737714"/>
<dbReference type="InterPro" id="IPR006527">
    <property type="entry name" value="F-box-assoc_dom_typ1"/>
</dbReference>
<evidence type="ECO:0000256" key="1">
    <source>
        <dbReference type="SAM" id="MobiDB-lite"/>
    </source>
</evidence>
<dbReference type="OrthoDB" id="591557at2759"/>
<dbReference type="SUPFAM" id="SSF81383">
    <property type="entry name" value="F-box domain"/>
    <property type="match status" value="1"/>
</dbReference>
<dbReference type="AlphaFoldDB" id="A0A6P6WYV9"/>
<dbReference type="SMART" id="SM00256">
    <property type="entry name" value="FBOX"/>
    <property type="match status" value="1"/>
</dbReference>
<protein>
    <submittedName>
        <fullName evidence="4">F-box/kelch-repeat protein At3g23880-like</fullName>
    </submittedName>
</protein>
<keyword evidence="3" id="KW-1185">Reference proteome</keyword>
<evidence type="ECO:0000313" key="4">
    <source>
        <dbReference type="RefSeq" id="XP_027120698.1"/>
    </source>
</evidence>